<dbReference type="PANTHER" id="PTHR47424">
    <property type="entry name" value="REGULATORY PROTEIN GAL4"/>
    <property type="match status" value="1"/>
</dbReference>
<evidence type="ECO:0000256" key="2">
    <source>
        <dbReference type="ARBA" id="ARBA00023015"/>
    </source>
</evidence>
<dbReference type="InterPro" id="IPR001138">
    <property type="entry name" value="Zn2Cys6_DnaBD"/>
</dbReference>
<dbReference type="OrthoDB" id="3362851at2759"/>
<dbReference type="Proteomes" id="UP000184188">
    <property type="component" value="Unassembled WGS sequence"/>
</dbReference>
<organism evidence="7 8">
    <name type="scientific">Penicilliopsis zonata CBS 506.65</name>
    <dbReference type="NCBI Taxonomy" id="1073090"/>
    <lineage>
        <taxon>Eukaryota</taxon>
        <taxon>Fungi</taxon>
        <taxon>Dikarya</taxon>
        <taxon>Ascomycota</taxon>
        <taxon>Pezizomycotina</taxon>
        <taxon>Eurotiomycetes</taxon>
        <taxon>Eurotiomycetidae</taxon>
        <taxon>Eurotiales</taxon>
        <taxon>Aspergillaceae</taxon>
        <taxon>Penicilliopsis</taxon>
    </lineage>
</organism>
<dbReference type="InterPro" id="IPR036864">
    <property type="entry name" value="Zn2-C6_fun-type_DNA-bd_sf"/>
</dbReference>
<dbReference type="CDD" id="cd00067">
    <property type="entry name" value="GAL4"/>
    <property type="match status" value="1"/>
</dbReference>
<evidence type="ECO:0000256" key="3">
    <source>
        <dbReference type="ARBA" id="ARBA00023125"/>
    </source>
</evidence>
<dbReference type="InterPro" id="IPR051127">
    <property type="entry name" value="Fungal_SecMet_Regulators"/>
</dbReference>
<dbReference type="GO" id="GO:0006351">
    <property type="term" value="P:DNA-templated transcription"/>
    <property type="evidence" value="ECO:0007669"/>
    <property type="project" value="InterPro"/>
</dbReference>
<dbReference type="PANTHER" id="PTHR47424:SF5">
    <property type="entry name" value="ZN(II)2CYS6 TRANSCRIPTION FACTOR (EUROFUNG)"/>
    <property type="match status" value="1"/>
</dbReference>
<dbReference type="SMART" id="SM00066">
    <property type="entry name" value="GAL4"/>
    <property type="match status" value="1"/>
</dbReference>
<protein>
    <recommendedName>
        <fullName evidence="6">Zn(2)-C6 fungal-type domain-containing protein</fullName>
    </recommendedName>
</protein>
<keyword evidence="8" id="KW-1185">Reference proteome</keyword>
<evidence type="ECO:0000256" key="1">
    <source>
        <dbReference type="ARBA" id="ARBA00022723"/>
    </source>
</evidence>
<dbReference type="Pfam" id="PF04082">
    <property type="entry name" value="Fungal_trans"/>
    <property type="match status" value="1"/>
</dbReference>
<evidence type="ECO:0000313" key="7">
    <source>
        <dbReference type="EMBL" id="OJJ51767.1"/>
    </source>
</evidence>
<feature type="domain" description="Zn(2)-C6 fungal-type" evidence="6">
    <location>
        <begin position="37"/>
        <end position="68"/>
    </location>
</feature>
<dbReference type="InterPro" id="IPR007219">
    <property type="entry name" value="XnlR_reg_dom"/>
</dbReference>
<evidence type="ECO:0000256" key="5">
    <source>
        <dbReference type="ARBA" id="ARBA00023242"/>
    </source>
</evidence>
<gene>
    <name evidence="7" type="ORF">ASPZODRAFT_42946</name>
</gene>
<dbReference type="GO" id="GO:0008270">
    <property type="term" value="F:zinc ion binding"/>
    <property type="evidence" value="ECO:0007669"/>
    <property type="project" value="InterPro"/>
</dbReference>
<dbReference type="STRING" id="1073090.A0A1L9SXA6"/>
<keyword evidence="2" id="KW-0805">Transcription regulation</keyword>
<keyword evidence="1" id="KW-0479">Metal-binding</keyword>
<proteinExistence type="predicted"/>
<reference evidence="8" key="1">
    <citation type="journal article" date="2017" name="Genome Biol.">
        <title>Comparative genomics reveals high biological diversity and specific adaptations in the industrially and medically important fungal genus Aspergillus.</title>
        <authorList>
            <person name="de Vries R.P."/>
            <person name="Riley R."/>
            <person name="Wiebenga A."/>
            <person name="Aguilar-Osorio G."/>
            <person name="Amillis S."/>
            <person name="Uchima C.A."/>
            <person name="Anderluh G."/>
            <person name="Asadollahi M."/>
            <person name="Askin M."/>
            <person name="Barry K."/>
            <person name="Battaglia E."/>
            <person name="Bayram O."/>
            <person name="Benocci T."/>
            <person name="Braus-Stromeyer S.A."/>
            <person name="Caldana C."/>
            <person name="Canovas D."/>
            <person name="Cerqueira G.C."/>
            <person name="Chen F."/>
            <person name="Chen W."/>
            <person name="Choi C."/>
            <person name="Clum A."/>
            <person name="Dos Santos R.A."/>
            <person name="Damasio A.R."/>
            <person name="Diallinas G."/>
            <person name="Emri T."/>
            <person name="Fekete E."/>
            <person name="Flipphi M."/>
            <person name="Freyberg S."/>
            <person name="Gallo A."/>
            <person name="Gournas C."/>
            <person name="Habgood R."/>
            <person name="Hainaut M."/>
            <person name="Harispe M.L."/>
            <person name="Henrissat B."/>
            <person name="Hilden K.S."/>
            <person name="Hope R."/>
            <person name="Hossain A."/>
            <person name="Karabika E."/>
            <person name="Karaffa L."/>
            <person name="Karanyi Z."/>
            <person name="Krasevec N."/>
            <person name="Kuo A."/>
            <person name="Kusch H."/>
            <person name="LaButti K."/>
            <person name="Lagendijk E.L."/>
            <person name="Lapidus A."/>
            <person name="Levasseur A."/>
            <person name="Lindquist E."/>
            <person name="Lipzen A."/>
            <person name="Logrieco A.F."/>
            <person name="MacCabe A."/>
            <person name="Maekelae M.R."/>
            <person name="Malavazi I."/>
            <person name="Melin P."/>
            <person name="Meyer V."/>
            <person name="Mielnichuk N."/>
            <person name="Miskei M."/>
            <person name="Molnar A.P."/>
            <person name="Mule G."/>
            <person name="Ngan C.Y."/>
            <person name="Orejas M."/>
            <person name="Orosz E."/>
            <person name="Ouedraogo J.P."/>
            <person name="Overkamp K.M."/>
            <person name="Park H.-S."/>
            <person name="Perrone G."/>
            <person name="Piumi F."/>
            <person name="Punt P.J."/>
            <person name="Ram A.F."/>
            <person name="Ramon A."/>
            <person name="Rauscher S."/>
            <person name="Record E."/>
            <person name="Riano-Pachon D.M."/>
            <person name="Robert V."/>
            <person name="Roehrig J."/>
            <person name="Ruller R."/>
            <person name="Salamov A."/>
            <person name="Salih N.S."/>
            <person name="Samson R.A."/>
            <person name="Sandor E."/>
            <person name="Sanguinetti M."/>
            <person name="Schuetze T."/>
            <person name="Sepcic K."/>
            <person name="Shelest E."/>
            <person name="Sherlock G."/>
            <person name="Sophianopoulou V."/>
            <person name="Squina F.M."/>
            <person name="Sun H."/>
            <person name="Susca A."/>
            <person name="Todd R.B."/>
            <person name="Tsang A."/>
            <person name="Unkles S.E."/>
            <person name="van de Wiele N."/>
            <person name="van Rossen-Uffink D."/>
            <person name="Oliveira J.V."/>
            <person name="Vesth T.C."/>
            <person name="Visser J."/>
            <person name="Yu J.-H."/>
            <person name="Zhou M."/>
            <person name="Andersen M.R."/>
            <person name="Archer D.B."/>
            <person name="Baker S.E."/>
            <person name="Benoit I."/>
            <person name="Brakhage A.A."/>
            <person name="Braus G.H."/>
            <person name="Fischer R."/>
            <person name="Frisvad J.C."/>
            <person name="Goldman G.H."/>
            <person name="Houbraken J."/>
            <person name="Oakley B."/>
            <person name="Pocsi I."/>
            <person name="Scazzocchio C."/>
            <person name="Seiboth B."/>
            <person name="vanKuyk P.A."/>
            <person name="Wortman J."/>
            <person name="Dyer P.S."/>
            <person name="Grigoriev I.V."/>
        </authorList>
    </citation>
    <scope>NUCLEOTIDE SEQUENCE [LARGE SCALE GENOMIC DNA]</scope>
    <source>
        <strain evidence="8">CBS 506.65</strain>
    </source>
</reference>
<keyword evidence="4" id="KW-0804">Transcription</keyword>
<evidence type="ECO:0000313" key="8">
    <source>
        <dbReference type="Proteomes" id="UP000184188"/>
    </source>
</evidence>
<dbReference type="AlphaFoldDB" id="A0A1L9SXA6"/>
<name>A0A1L9SXA6_9EURO</name>
<dbReference type="PROSITE" id="PS00463">
    <property type="entry name" value="ZN2_CY6_FUNGAL_1"/>
    <property type="match status" value="1"/>
</dbReference>
<accession>A0A1L9SXA6</accession>
<dbReference type="Pfam" id="PF00172">
    <property type="entry name" value="Zn_clus"/>
    <property type="match status" value="1"/>
</dbReference>
<dbReference type="GO" id="GO:0000981">
    <property type="term" value="F:DNA-binding transcription factor activity, RNA polymerase II-specific"/>
    <property type="evidence" value="ECO:0007669"/>
    <property type="project" value="InterPro"/>
</dbReference>
<dbReference type="GeneID" id="34614797"/>
<dbReference type="GO" id="GO:0000978">
    <property type="term" value="F:RNA polymerase II cis-regulatory region sequence-specific DNA binding"/>
    <property type="evidence" value="ECO:0007669"/>
    <property type="project" value="TreeGrafter"/>
</dbReference>
<dbReference type="GO" id="GO:0005634">
    <property type="term" value="C:nucleus"/>
    <property type="evidence" value="ECO:0007669"/>
    <property type="project" value="TreeGrafter"/>
</dbReference>
<dbReference type="VEuPathDB" id="FungiDB:ASPZODRAFT_42946"/>
<dbReference type="CDD" id="cd12148">
    <property type="entry name" value="fungal_TF_MHR"/>
    <property type="match status" value="1"/>
</dbReference>
<dbReference type="SUPFAM" id="SSF57701">
    <property type="entry name" value="Zn2/Cys6 DNA-binding domain"/>
    <property type="match status" value="1"/>
</dbReference>
<dbReference type="GO" id="GO:0000435">
    <property type="term" value="P:positive regulation of transcription from RNA polymerase II promoter by galactose"/>
    <property type="evidence" value="ECO:0007669"/>
    <property type="project" value="TreeGrafter"/>
</dbReference>
<dbReference type="PROSITE" id="PS50048">
    <property type="entry name" value="ZN2_CY6_FUNGAL_2"/>
    <property type="match status" value="1"/>
</dbReference>
<feature type="non-terminal residue" evidence="7">
    <location>
        <position position="776"/>
    </location>
</feature>
<sequence>MFHTFEGFDNPDGSAIPTVRIAERRESFGRRVTTLRACTSCRHRKIKCDGEKPCEACRWYKKADACHYSDPRPSRRHVEKLSTTLDEYRAVLSRLFPDTSPESLVHLSRENLLELIEDESTQRRVKVPSRNIQAQHVVSPGTSPTDAQVSPLTYENEDGTLESLQTMPEESLDNRESNGAYLMNSVSDDVNALSLSTKQPSSYLGISSIHAVLKVIAWLDPGSLYYFSQTPVGLLDASHEFDCSFPSTSSWQRGSPHRQPITPPQSQMPLTELQMINSYFTYFQPFTPILDEYVFRETYLSGHRKDNRWLGLLNIVLALGSIGATTSDDTTHHTYFLRSKSYLGLESLGSSNLETIQTLGLMGGHYLHYVSQPNLAYALMGAALRMAAALGLHKEFADAQDAKERQRSSSMDLKRRVWWSLFCLDTWGSGTLGRPSMGRSGPTITVKGPQYRERESVLTILPILENIRFCKIATQVQEALAVAPLIRYHEMANLDHQLYVWYQNLPAILKDHEPCIESISMTRTIMRWRYLNQRMLVNRPTLLSYALRRVPYIALRSEERTAIEKCRALADETIRDISAKSRLSQMSGWNGVWMIFQAVLVPLLGLFLKDTTSDDPIASIESCQAQVESAMITIARLQPWSPTATRTLDVVTRILEASKRGPSVSDGVRNATNPGLHEENMPSAFQGAATSQSHPERNIVIQNELMEDSSGAFMDEPGNQNIWDYLSWSDNTLWPGFPESDNIVDAISFFNPEEKDAKYSPSGNVFFDNLHESTYF</sequence>
<dbReference type="SMART" id="SM00906">
    <property type="entry name" value="Fungal_trans"/>
    <property type="match status" value="1"/>
</dbReference>
<keyword evidence="3" id="KW-0238">DNA-binding</keyword>
<keyword evidence="5" id="KW-0539">Nucleus</keyword>
<dbReference type="EMBL" id="KV878336">
    <property type="protein sequence ID" value="OJJ51767.1"/>
    <property type="molecule type" value="Genomic_DNA"/>
</dbReference>
<evidence type="ECO:0000256" key="4">
    <source>
        <dbReference type="ARBA" id="ARBA00023163"/>
    </source>
</evidence>
<dbReference type="Gene3D" id="4.10.240.10">
    <property type="entry name" value="Zn(2)-C6 fungal-type DNA-binding domain"/>
    <property type="match status" value="1"/>
</dbReference>
<dbReference type="RefSeq" id="XP_022586277.1">
    <property type="nucleotide sequence ID" value="XM_022728333.1"/>
</dbReference>
<evidence type="ECO:0000259" key="6">
    <source>
        <dbReference type="PROSITE" id="PS50048"/>
    </source>
</evidence>